<gene>
    <name evidence="2" type="ORF">CGW93_01650</name>
</gene>
<sequence length="282" mass="31426">MWQKVSSLDRRWIYLGVAICAALPLILEFILPIPATPPVKRLFDTIDNMPPGYFILLSMDFEPSTMPELLPMAYAIAQHALSRGIKVGFMTLAPAGPGMIEIVLEDIRKAYPDRKYGEDYVNLGYKPGLSAVILGIGEDIHRVFPRDAYGTSLEDIPMMREIHNYKQIELVISLSGAGYPDAWILYANARYGQAVATGATAVMAPLYYAYLATGQFVGMLGGLKGAAEYAELVRKVGYMRIPEVQHRVGVQMSSQSFVHIYIVLLIIVGNIAFFFIRRQRGR</sequence>
<dbReference type="Proteomes" id="UP000216312">
    <property type="component" value="Unassembled WGS sequence"/>
</dbReference>
<dbReference type="EMBL" id="NMUJ01000012">
    <property type="protein sequence ID" value="OYV03279.1"/>
    <property type="molecule type" value="Genomic_DNA"/>
</dbReference>
<evidence type="ECO:0000256" key="1">
    <source>
        <dbReference type="SAM" id="Phobius"/>
    </source>
</evidence>
<proteinExistence type="predicted"/>
<evidence type="ECO:0000313" key="2">
    <source>
        <dbReference type="EMBL" id="OYV03279.1"/>
    </source>
</evidence>
<protein>
    <submittedName>
        <fullName evidence="2">Uncharacterized protein</fullName>
    </submittedName>
</protein>
<keyword evidence="1" id="KW-0472">Membrane</keyword>
<name>A0A257LUW7_UNCW3</name>
<organism evidence="2 3">
    <name type="scientific">candidate division WOR-3 bacterium 4484_18</name>
    <dbReference type="NCBI Taxonomy" id="2020626"/>
    <lineage>
        <taxon>Bacteria</taxon>
        <taxon>Bacteria division WOR-3</taxon>
    </lineage>
</organism>
<feature type="transmembrane region" description="Helical" evidence="1">
    <location>
        <begin position="12"/>
        <end position="31"/>
    </location>
</feature>
<accession>A0A257LUW7</accession>
<reference evidence="3" key="1">
    <citation type="submission" date="2017-07" db="EMBL/GenBank/DDBJ databases">
        <title>Novel pathways for hydrocarbon cycling and metabolic interdependencies in hydrothermal sediment communities.</title>
        <authorList>
            <person name="Dombrowski N."/>
            <person name="Seitz K."/>
            <person name="Teske A."/>
            <person name="Baker B."/>
        </authorList>
    </citation>
    <scope>NUCLEOTIDE SEQUENCE [LARGE SCALE GENOMIC DNA]</scope>
</reference>
<evidence type="ECO:0000313" key="3">
    <source>
        <dbReference type="Proteomes" id="UP000216312"/>
    </source>
</evidence>
<feature type="transmembrane region" description="Helical" evidence="1">
    <location>
        <begin position="257"/>
        <end position="276"/>
    </location>
</feature>
<comment type="caution">
    <text evidence="2">The sequence shown here is derived from an EMBL/GenBank/DDBJ whole genome shotgun (WGS) entry which is preliminary data.</text>
</comment>
<keyword evidence="1" id="KW-1133">Transmembrane helix</keyword>
<keyword evidence="1" id="KW-0812">Transmembrane</keyword>
<dbReference type="AlphaFoldDB" id="A0A257LUW7"/>